<gene>
    <name evidence="2" type="ORF">AKJ62_04085</name>
</gene>
<dbReference type="Proteomes" id="UP000070589">
    <property type="component" value="Unassembled WGS sequence"/>
</dbReference>
<accession>A0A133U462</accession>
<dbReference type="EMBL" id="LHXL01000066">
    <property type="protein sequence ID" value="KXA88973.1"/>
    <property type="molecule type" value="Genomic_DNA"/>
</dbReference>
<keyword evidence="3" id="KW-1185">Reference proteome</keyword>
<protein>
    <submittedName>
        <fullName evidence="2">Uncharacterized protein</fullName>
    </submittedName>
</protein>
<dbReference type="AlphaFoldDB" id="A0A133U462"/>
<feature type="region of interest" description="Disordered" evidence="1">
    <location>
        <begin position="1"/>
        <end position="43"/>
    </location>
</feature>
<name>A0A133U462_9EURY</name>
<reference evidence="2 3" key="1">
    <citation type="journal article" date="2016" name="Sci. Rep.">
        <title>Metabolic traits of an uncultured archaeal lineage -MSBL1- from brine pools of the Red Sea.</title>
        <authorList>
            <person name="Mwirichia R."/>
            <person name="Alam I."/>
            <person name="Rashid M."/>
            <person name="Vinu M."/>
            <person name="Ba-Alawi W."/>
            <person name="Anthony Kamau A."/>
            <person name="Kamanda Ngugi D."/>
            <person name="Goker M."/>
            <person name="Klenk H.P."/>
            <person name="Bajic V."/>
            <person name="Stingl U."/>
        </authorList>
    </citation>
    <scope>NUCLEOTIDE SEQUENCE [LARGE SCALE GENOMIC DNA]</scope>
    <source>
        <strain evidence="2">SCGC-AAA259D14</strain>
    </source>
</reference>
<sequence>MGVNNTDGEDYSLEEKKDYPGVRPPQKLKQNENFKGGIENDTDIDNNLSPGQNYVYYHVSGTPDVIAKLYVFGVPKGTLAKDVSAWFIEANYRIRVKMWR</sequence>
<comment type="caution">
    <text evidence="2">The sequence shown here is derived from an EMBL/GenBank/DDBJ whole genome shotgun (WGS) entry which is preliminary data.</text>
</comment>
<evidence type="ECO:0000313" key="3">
    <source>
        <dbReference type="Proteomes" id="UP000070589"/>
    </source>
</evidence>
<organism evidence="2 3">
    <name type="scientific">candidate division MSBL1 archaeon SCGC-AAA259D14</name>
    <dbReference type="NCBI Taxonomy" id="1698261"/>
    <lineage>
        <taxon>Archaea</taxon>
        <taxon>Methanobacteriati</taxon>
        <taxon>Methanobacteriota</taxon>
        <taxon>candidate division MSBL1</taxon>
    </lineage>
</organism>
<proteinExistence type="predicted"/>
<evidence type="ECO:0000256" key="1">
    <source>
        <dbReference type="SAM" id="MobiDB-lite"/>
    </source>
</evidence>
<evidence type="ECO:0000313" key="2">
    <source>
        <dbReference type="EMBL" id="KXA88973.1"/>
    </source>
</evidence>